<dbReference type="OrthoDB" id="337038at2759"/>
<dbReference type="Gene3D" id="3.40.33.10">
    <property type="entry name" value="CAP"/>
    <property type="match status" value="1"/>
</dbReference>
<organism evidence="4 5">
    <name type="scientific">Jaapia argillacea MUCL 33604</name>
    <dbReference type="NCBI Taxonomy" id="933084"/>
    <lineage>
        <taxon>Eukaryota</taxon>
        <taxon>Fungi</taxon>
        <taxon>Dikarya</taxon>
        <taxon>Basidiomycota</taxon>
        <taxon>Agaricomycotina</taxon>
        <taxon>Agaricomycetes</taxon>
        <taxon>Agaricomycetidae</taxon>
        <taxon>Jaapiales</taxon>
        <taxon>Jaapiaceae</taxon>
        <taxon>Jaapia</taxon>
    </lineage>
</organism>
<evidence type="ECO:0000313" key="4">
    <source>
        <dbReference type="EMBL" id="KDQ63808.1"/>
    </source>
</evidence>
<name>A0A067Q9S7_9AGAM</name>
<dbReference type="Proteomes" id="UP000027265">
    <property type="component" value="Unassembled WGS sequence"/>
</dbReference>
<dbReference type="STRING" id="933084.A0A067Q9S7"/>
<feature type="signal peptide" evidence="2">
    <location>
        <begin position="1"/>
        <end position="27"/>
    </location>
</feature>
<feature type="compositionally biased region" description="Low complexity" evidence="1">
    <location>
        <begin position="176"/>
        <end position="216"/>
    </location>
</feature>
<dbReference type="InterPro" id="IPR001283">
    <property type="entry name" value="CRISP-related"/>
</dbReference>
<protein>
    <recommendedName>
        <fullName evidence="3">SCP domain-containing protein</fullName>
    </recommendedName>
</protein>
<dbReference type="InterPro" id="IPR035940">
    <property type="entry name" value="CAP_sf"/>
</dbReference>
<accession>A0A067Q9S7</accession>
<evidence type="ECO:0000313" key="5">
    <source>
        <dbReference type="Proteomes" id="UP000027265"/>
    </source>
</evidence>
<evidence type="ECO:0000256" key="2">
    <source>
        <dbReference type="SAM" id="SignalP"/>
    </source>
</evidence>
<proteinExistence type="predicted"/>
<dbReference type="PRINTS" id="PR00837">
    <property type="entry name" value="V5TPXLIKE"/>
</dbReference>
<keyword evidence="2" id="KW-0732">Signal</keyword>
<dbReference type="SUPFAM" id="SSF55797">
    <property type="entry name" value="PR-1-like"/>
    <property type="match status" value="1"/>
</dbReference>
<feature type="domain" description="SCP" evidence="3">
    <location>
        <begin position="236"/>
        <end position="370"/>
    </location>
</feature>
<feature type="region of interest" description="Disordered" evidence="1">
    <location>
        <begin position="114"/>
        <end position="238"/>
    </location>
</feature>
<dbReference type="AlphaFoldDB" id="A0A067Q9S7"/>
<evidence type="ECO:0000259" key="3">
    <source>
        <dbReference type="SMART" id="SM00198"/>
    </source>
</evidence>
<feature type="chain" id="PRO_5001647384" description="SCP domain-containing protein" evidence="2">
    <location>
        <begin position="28"/>
        <end position="378"/>
    </location>
</feature>
<feature type="compositionally biased region" description="Low complexity" evidence="1">
    <location>
        <begin position="122"/>
        <end position="160"/>
    </location>
</feature>
<sequence>MSRLAVPFTLAATFVLTILSAVPNTLAGPACARRYWQTEDCLTKCIQNWGWPGSAMGTDRWGSVMKPASQDAAAILSQACGFSTTASPSSTPSATQPGVVVPSATATPSAIVVQAPAPSPTPETSSADGGPSSTASDSTSPSATSSTTPSPDTPTVTPSVQEIATSTSSTPQANEAPATPSPTTTTDPTTSSSPATSPETTITSSPSPSPSTSPSSQPNQANTGGSSSSSSTTTGNDIDQYLSAHNSVRAQHGASALTWSDNLASKAQQWANGCVFQHSGGSLGPFGENLAAGTGSSYGIAAAVGSWTAEVSQYDPSNPQPSHFTQVVWKGTSQVGCAVQTCAAGTIFPANDGPAQFFVCEYEAQGNIIGEFVQNVQV</sequence>
<keyword evidence="5" id="KW-1185">Reference proteome</keyword>
<evidence type="ECO:0000256" key="1">
    <source>
        <dbReference type="SAM" id="MobiDB-lite"/>
    </source>
</evidence>
<dbReference type="InParanoid" id="A0A067Q9S7"/>
<dbReference type="InterPro" id="IPR014044">
    <property type="entry name" value="CAP_dom"/>
</dbReference>
<dbReference type="HOGENOM" id="CLU_035730_3_3_1"/>
<feature type="compositionally biased region" description="Low complexity" evidence="1">
    <location>
        <begin position="223"/>
        <end position="235"/>
    </location>
</feature>
<dbReference type="EMBL" id="KL197710">
    <property type="protein sequence ID" value="KDQ63808.1"/>
    <property type="molecule type" value="Genomic_DNA"/>
</dbReference>
<dbReference type="Pfam" id="PF00188">
    <property type="entry name" value="CAP"/>
    <property type="match status" value="1"/>
</dbReference>
<feature type="compositionally biased region" description="Polar residues" evidence="1">
    <location>
        <begin position="162"/>
        <end position="173"/>
    </location>
</feature>
<reference evidence="5" key="1">
    <citation type="journal article" date="2014" name="Proc. Natl. Acad. Sci. U.S.A.">
        <title>Extensive sampling of basidiomycete genomes demonstrates inadequacy of the white-rot/brown-rot paradigm for wood decay fungi.</title>
        <authorList>
            <person name="Riley R."/>
            <person name="Salamov A.A."/>
            <person name="Brown D.W."/>
            <person name="Nagy L.G."/>
            <person name="Floudas D."/>
            <person name="Held B.W."/>
            <person name="Levasseur A."/>
            <person name="Lombard V."/>
            <person name="Morin E."/>
            <person name="Otillar R."/>
            <person name="Lindquist E.A."/>
            <person name="Sun H."/>
            <person name="LaButti K.M."/>
            <person name="Schmutz J."/>
            <person name="Jabbour D."/>
            <person name="Luo H."/>
            <person name="Baker S.E."/>
            <person name="Pisabarro A.G."/>
            <person name="Walton J.D."/>
            <person name="Blanchette R.A."/>
            <person name="Henrissat B."/>
            <person name="Martin F."/>
            <person name="Cullen D."/>
            <person name="Hibbett D.S."/>
            <person name="Grigoriev I.V."/>
        </authorList>
    </citation>
    <scope>NUCLEOTIDE SEQUENCE [LARGE SCALE GENOMIC DNA]</scope>
    <source>
        <strain evidence="5">MUCL 33604</strain>
    </source>
</reference>
<gene>
    <name evidence="4" type="ORF">JAAARDRAFT_29854</name>
</gene>
<dbReference type="SMART" id="SM00198">
    <property type="entry name" value="SCP"/>
    <property type="match status" value="1"/>
</dbReference>
<dbReference type="PANTHER" id="PTHR10334">
    <property type="entry name" value="CYSTEINE-RICH SECRETORY PROTEIN-RELATED"/>
    <property type="match status" value="1"/>
</dbReference>